<dbReference type="InterPro" id="IPR013538">
    <property type="entry name" value="ASHA1/2-like_C"/>
</dbReference>
<evidence type="ECO:0000313" key="4">
    <source>
        <dbReference type="Proteomes" id="UP001209654"/>
    </source>
</evidence>
<comment type="similarity">
    <text evidence="1">Belongs to the AHA1 family.</text>
</comment>
<organism evidence="3 4">
    <name type="scientific">Arthrobacter mangrovi</name>
    <dbReference type="NCBI Taxonomy" id="2966350"/>
    <lineage>
        <taxon>Bacteria</taxon>
        <taxon>Bacillati</taxon>
        <taxon>Actinomycetota</taxon>
        <taxon>Actinomycetes</taxon>
        <taxon>Micrococcales</taxon>
        <taxon>Micrococcaceae</taxon>
        <taxon>Arthrobacter</taxon>
    </lineage>
</organism>
<comment type="caution">
    <text evidence="3">The sequence shown here is derived from an EMBL/GenBank/DDBJ whole genome shotgun (WGS) entry which is preliminary data.</text>
</comment>
<feature type="domain" description="Activator of Hsp90 ATPase homologue 1/2-like C-terminal" evidence="2">
    <location>
        <begin position="35"/>
        <end position="138"/>
    </location>
</feature>
<reference evidence="3 4" key="1">
    <citation type="journal article" date="2023" name="Int. J. Syst. Evol. Microbiol.">
        <title>Arthrobacter mangrovi sp. nov., an actinobacterium isolated from the rhizosphere of a mangrove.</title>
        <authorList>
            <person name="Hamada M."/>
            <person name="Saitou S."/>
            <person name="Enomoto N."/>
            <person name="Nanri K."/>
            <person name="Hidaka K."/>
            <person name="Miura T."/>
            <person name="Tamura T."/>
        </authorList>
    </citation>
    <scope>NUCLEOTIDE SEQUENCE [LARGE SCALE GENOMIC DNA]</scope>
    <source>
        <strain evidence="3 4">NBRC 112813</strain>
    </source>
</reference>
<dbReference type="Pfam" id="PF08327">
    <property type="entry name" value="AHSA1"/>
    <property type="match status" value="1"/>
</dbReference>
<dbReference type="RefSeq" id="WP_264793761.1">
    <property type="nucleotide sequence ID" value="NZ_BRVS01000001.1"/>
</dbReference>
<evidence type="ECO:0000256" key="1">
    <source>
        <dbReference type="ARBA" id="ARBA00006817"/>
    </source>
</evidence>
<dbReference type="InterPro" id="IPR023393">
    <property type="entry name" value="START-like_dom_sf"/>
</dbReference>
<evidence type="ECO:0000313" key="3">
    <source>
        <dbReference type="EMBL" id="GLB65565.1"/>
    </source>
</evidence>
<proteinExistence type="inferred from homology"/>
<dbReference type="EMBL" id="BRVS01000001">
    <property type="protein sequence ID" value="GLB65565.1"/>
    <property type="molecule type" value="Genomic_DNA"/>
</dbReference>
<dbReference type="Gene3D" id="3.30.530.20">
    <property type="match status" value="1"/>
</dbReference>
<protein>
    <recommendedName>
        <fullName evidence="2">Activator of Hsp90 ATPase homologue 1/2-like C-terminal domain-containing protein</fullName>
    </recommendedName>
</protein>
<dbReference type="SUPFAM" id="SSF55961">
    <property type="entry name" value="Bet v1-like"/>
    <property type="match status" value="1"/>
</dbReference>
<gene>
    <name evidence="3" type="ORF">AHIS1636_00040</name>
</gene>
<accession>A0ABQ5MNJ4</accession>
<keyword evidence="4" id="KW-1185">Reference proteome</keyword>
<dbReference type="Proteomes" id="UP001209654">
    <property type="component" value="Unassembled WGS sequence"/>
</dbReference>
<name>A0ABQ5MNJ4_9MICC</name>
<evidence type="ECO:0000259" key="2">
    <source>
        <dbReference type="Pfam" id="PF08327"/>
    </source>
</evidence>
<sequence length="207" mass="21831">MDITSELNGLQRSVHQVRADGIEGIGLLLRREYQAAAEDVWKALTDPAMLRRWFLPVSGELEPGGTFQLEGNAAGSILKCEAPALLRLTFGSPTSVVEIRLAEHGSHTALEFEHTVDLETAGSGAGALFVGPGWDLALVALGLFLAGRFTGDPSEWENSREVREASRQSIDAWAAAAEASGTATAEEIEQGVAVATAQFAEDAGAGN</sequence>